<keyword evidence="2" id="KW-0732">Signal</keyword>
<evidence type="ECO:0000313" key="4">
    <source>
        <dbReference type="Proteomes" id="UP000711047"/>
    </source>
</evidence>
<feature type="signal peptide" evidence="2">
    <location>
        <begin position="1"/>
        <end position="32"/>
    </location>
</feature>
<reference evidence="3 4" key="1">
    <citation type="submission" date="2020-05" db="EMBL/GenBank/DDBJ databases">
        <title>Paenibacillus glebae, sp. nov., Paenibacillus humi sp. nov., Paenibacillus pedi sp. nov., Paenibacillus terrestris sp. nov. and Paenibacillus terricola sp. nov., isolated from a forest top soil sample.</title>
        <authorList>
            <person name="Qi S."/>
            <person name="Carlier A."/>
            <person name="Cnockaert M."/>
            <person name="Vandamme P."/>
        </authorList>
    </citation>
    <scope>NUCLEOTIDE SEQUENCE [LARGE SCALE GENOMIC DNA]</scope>
    <source>
        <strain evidence="3 4">LMG 29502</strain>
    </source>
</reference>
<feature type="region of interest" description="Disordered" evidence="1">
    <location>
        <begin position="337"/>
        <end position="360"/>
    </location>
</feature>
<name>A0ABX2DTJ3_9BACL</name>
<comment type="caution">
    <text evidence="3">The sequence shown here is derived from an EMBL/GenBank/DDBJ whole genome shotgun (WGS) entry which is preliminary data.</text>
</comment>
<organism evidence="3 4">
    <name type="scientific">Paenibacillus tritici</name>
    <dbReference type="NCBI Taxonomy" id="1873425"/>
    <lineage>
        <taxon>Bacteria</taxon>
        <taxon>Bacillati</taxon>
        <taxon>Bacillota</taxon>
        <taxon>Bacilli</taxon>
        <taxon>Bacillales</taxon>
        <taxon>Paenibacillaceae</taxon>
        <taxon>Paenibacillus</taxon>
    </lineage>
</organism>
<gene>
    <name evidence="3" type="ORF">HQN87_22025</name>
</gene>
<evidence type="ECO:0000313" key="3">
    <source>
        <dbReference type="EMBL" id="NQX48008.1"/>
    </source>
</evidence>
<protein>
    <recommendedName>
        <fullName evidence="5">Copper amine oxidase-like N-terminal domain-containing protein</fullName>
    </recommendedName>
</protein>
<proteinExistence type="predicted"/>
<accession>A0ABX2DTJ3</accession>
<evidence type="ECO:0008006" key="5">
    <source>
        <dbReference type="Google" id="ProtNLM"/>
    </source>
</evidence>
<feature type="chain" id="PRO_5046639768" description="Copper amine oxidase-like N-terminal domain-containing protein" evidence="2">
    <location>
        <begin position="33"/>
        <end position="360"/>
    </location>
</feature>
<dbReference type="Proteomes" id="UP000711047">
    <property type="component" value="Unassembled WGS sequence"/>
</dbReference>
<evidence type="ECO:0000256" key="2">
    <source>
        <dbReference type="SAM" id="SignalP"/>
    </source>
</evidence>
<sequence>MINKAGQKEPRGQRSRLLLCLILGLALFAASASPPPAMASKSSRTTVTQAVMQEALPGLAMKQIPSPETLQTFTKETIGKLSAHAPFTEWKDAGTEVYPLGPGTRSWLVNVMNGGQRIGYLIISAADQGGYVLSEYGAGTSGLPYSMLELRQYLVQQGLISSDHSATIELTPLYAPLLPLWKLTAGNKTFYLNASVPELLPWSPGQADTILGAKPDSAAMLSSSGPDQARTPLPALLSGGEDDPYADLLWITAPELKSMNGASLTALLRERGSLAFQSSGHNEALGAPFMITGSQSWLKTTSAGDPADSEAAVVYAAAGPGGIRYLPLTALQKSGTFHKPPMPLRGGTTLGAASVPDSRQ</sequence>
<dbReference type="EMBL" id="JABMKX010000012">
    <property type="protein sequence ID" value="NQX48008.1"/>
    <property type="molecule type" value="Genomic_DNA"/>
</dbReference>
<dbReference type="RefSeq" id="WP_173137689.1">
    <property type="nucleotide sequence ID" value="NZ_JABMKX010000012.1"/>
</dbReference>
<keyword evidence="4" id="KW-1185">Reference proteome</keyword>
<evidence type="ECO:0000256" key="1">
    <source>
        <dbReference type="SAM" id="MobiDB-lite"/>
    </source>
</evidence>